<dbReference type="OrthoDB" id="5912736at2759"/>
<evidence type="ECO:0000313" key="1">
    <source>
        <dbReference type="EMBL" id="KRX26399.1"/>
    </source>
</evidence>
<comment type="caution">
    <text evidence="1">The sequence shown here is derived from an EMBL/GenBank/DDBJ whole genome shotgun (WGS) entry which is preliminary data.</text>
</comment>
<proteinExistence type="predicted"/>
<sequence>MAMTASAFQEEGIELSIKKSPGCSDLKNDPIILVSRRDFSTDRQLDGDGANDGVIHAKRPTKLEEKLFRNAIPVMKS</sequence>
<dbReference type="EMBL" id="JYDL01000007">
    <property type="protein sequence ID" value="KRX26399.1"/>
    <property type="molecule type" value="Genomic_DNA"/>
</dbReference>
<accession>A0A0V0SHX7</accession>
<keyword evidence="2" id="KW-1185">Reference proteome</keyword>
<gene>
    <name evidence="1" type="ORF">T07_8975</name>
</gene>
<reference evidence="1 2" key="1">
    <citation type="submission" date="2015-01" db="EMBL/GenBank/DDBJ databases">
        <title>Evolution of Trichinella species and genotypes.</title>
        <authorList>
            <person name="Korhonen P.K."/>
            <person name="Edoardo P."/>
            <person name="Giuseppe L.R."/>
            <person name="Gasser R.B."/>
        </authorList>
    </citation>
    <scope>NUCLEOTIDE SEQUENCE [LARGE SCALE GENOMIC DNA]</scope>
    <source>
        <strain evidence="1">ISS37</strain>
    </source>
</reference>
<evidence type="ECO:0000313" key="2">
    <source>
        <dbReference type="Proteomes" id="UP000054630"/>
    </source>
</evidence>
<dbReference type="Proteomes" id="UP000054630">
    <property type="component" value="Unassembled WGS sequence"/>
</dbReference>
<dbReference type="AlphaFoldDB" id="A0A0V0SHX7"/>
<protein>
    <submittedName>
        <fullName evidence="1">Uncharacterized protein</fullName>
    </submittedName>
</protein>
<organism evidence="1 2">
    <name type="scientific">Trichinella nelsoni</name>
    <dbReference type="NCBI Taxonomy" id="6336"/>
    <lineage>
        <taxon>Eukaryota</taxon>
        <taxon>Metazoa</taxon>
        <taxon>Ecdysozoa</taxon>
        <taxon>Nematoda</taxon>
        <taxon>Enoplea</taxon>
        <taxon>Dorylaimia</taxon>
        <taxon>Trichinellida</taxon>
        <taxon>Trichinellidae</taxon>
        <taxon>Trichinella</taxon>
    </lineage>
</organism>
<name>A0A0V0SHX7_9BILA</name>